<keyword evidence="2" id="KW-1185">Reference proteome</keyword>
<evidence type="ECO:0000313" key="2">
    <source>
        <dbReference type="Proteomes" id="UP000523079"/>
    </source>
</evidence>
<dbReference type="Proteomes" id="UP000523079">
    <property type="component" value="Unassembled WGS sequence"/>
</dbReference>
<gene>
    <name evidence="1" type="ORF">FHX74_001660</name>
</gene>
<dbReference type="EMBL" id="JACGWT010000002">
    <property type="protein sequence ID" value="MBA8794055.1"/>
    <property type="molecule type" value="Genomic_DNA"/>
</dbReference>
<reference evidence="1 2" key="1">
    <citation type="submission" date="2020-07" db="EMBL/GenBank/DDBJ databases">
        <title>Sequencing the genomes of 1000 actinobacteria strains.</title>
        <authorList>
            <person name="Klenk H.-P."/>
        </authorList>
    </citation>
    <scope>NUCLEOTIDE SEQUENCE [LARGE SCALE GENOMIC DNA]</scope>
    <source>
        <strain evidence="1 2">DSM 100723</strain>
    </source>
</reference>
<comment type="caution">
    <text evidence="1">The sequence shown here is derived from an EMBL/GenBank/DDBJ whole genome shotgun (WGS) entry which is preliminary data.</text>
</comment>
<evidence type="ECO:0000313" key="1">
    <source>
        <dbReference type="EMBL" id="MBA8794055.1"/>
    </source>
</evidence>
<protein>
    <submittedName>
        <fullName evidence="1">Uncharacterized protein</fullName>
    </submittedName>
</protein>
<organism evidence="1 2">
    <name type="scientific">Microlunatus kandeliicorticis</name>
    <dbReference type="NCBI Taxonomy" id="1759536"/>
    <lineage>
        <taxon>Bacteria</taxon>
        <taxon>Bacillati</taxon>
        <taxon>Actinomycetota</taxon>
        <taxon>Actinomycetes</taxon>
        <taxon>Propionibacteriales</taxon>
        <taxon>Propionibacteriaceae</taxon>
        <taxon>Microlunatus</taxon>
    </lineage>
</organism>
<accession>A0A7W3P5N8</accession>
<sequence length="113" mass="12529">MLLDQGLERVVVDVDYGADPIWAFRSEGVVGNLDLDAFGLETQLVDALRSWARDWESGVAAVSAGVESSADREQRWRAMGRTLANRLQSALRGHLLVHYAFDADPESPVWDQS</sequence>
<dbReference type="AlphaFoldDB" id="A0A7W3P5N8"/>
<dbReference type="RefSeq" id="WP_182559576.1">
    <property type="nucleotide sequence ID" value="NZ_JACGWT010000002.1"/>
</dbReference>
<proteinExistence type="predicted"/>
<name>A0A7W3P5N8_9ACTN</name>